<gene>
    <name evidence="13" type="ORF">SAMN04488544_0856</name>
</gene>
<sequence length="288" mass="31975">MSSPDLPDPFDPFRLLPDLAYTALDDPGPGQRWSTWLEVTGLSRGPEPRPDWVVTTRAAWDTDLGALKSGKEADCRLLERAVPGSSPGDLGRHSLLVAKTYRDAEHRLFHRRSTYVEGRRTRNTRDVRATARGTRHGRAVAAGQWAQAEWDALVRLWHLGVPVPYPVQVDGLEILMEYVQVDGDVAPRLAATRPDPDLLRDVWDQLGHAMRLMAGAGLVHGDLSPYNLLLAGERLVVIDVPQLVDLVANPQGFDLLHRDCVNVTSWFVRRGLGVDAEELFAELVAATY</sequence>
<dbReference type="EMBL" id="LT629799">
    <property type="protein sequence ID" value="SDU84557.1"/>
    <property type="molecule type" value="Genomic_DNA"/>
</dbReference>
<protein>
    <recommendedName>
        <fullName evidence="2">non-specific serine/threonine protein kinase</fullName>
        <ecNumber evidence="2">2.7.11.1</ecNumber>
    </recommendedName>
</protein>
<keyword evidence="9" id="KW-0460">Magnesium</keyword>
<dbReference type="GO" id="GO:0005524">
    <property type="term" value="F:ATP binding"/>
    <property type="evidence" value="ECO:0007669"/>
    <property type="project" value="UniProtKB-KW"/>
</dbReference>
<keyword evidence="14" id="KW-1185">Reference proteome</keyword>
<evidence type="ECO:0000256" key="9">
    <source>
        <dbReference type="ARBA" id="ARBA00022842"/>
    </source>
</evidence>
<accession>A0A1H2LU92</accession>
<evidence type="ECO:0000256" key="3">
    <source>
        <dbReference type="ARBA" id="ARBA00022527"/>
    </source>
</evidence>
<evidence type="ECO:0000313" key="14">
    <source>
        <dbReference type="Proteomes" id="UP000198825"/>
    </source>
</evidence>
<dbReference type="SMART" id="SM00090">
    <property type="entry name" value="RIO"/>
    <property type="match status" value="1"/>
</dbReference>
<comment type="similarity">
    <text evidence="1">Belongs to the protein kinase superfamily. RIO-type Ser/Thr kinase family.</text>
</comment>
<dbReference type="PANTHER" id="PTHR45723">
    <property type="entry name" value="SERINE/THREONINE-PROTEIN KINASE RIO1"/>
    <property type="match status" value="1"/>
</dbReference>
<keyword evidence="7 13" id="KW-0418">Kinase</keyword>
<dbReference type="STRING" id="546874.SAMN04488544_0856"/>
<dbReference type="SUPFAM" id="SSF56112">
    <property type="entry name" value="Protein kinase-like (PK-like)"/>
    <property type="match status" value="1"/>
</dbReference>
<dbReference type="PROSITE" id="PS00109">
    <property type="entry name" value="PROTEIN_KINASE_TYR"/>
    <property type="match status" value="1"/>
</dbReference>
<proteinExistence type="inferred from homology"/>
<dbReference type="Proteomes" id="UP000198825">
    <property type="component" value="Chromosome I"/>
</dbReference>
<dbReference type="Gene3D" id="3.30.200.20">
    <property type="entry name" value="Phosphorylase Kinase, domain 1"/>
    <property type="match status" value="1"/>
</dbReference>
<dbReference type="Gene3D" id="1.10.510.10">
    <property type="entry name" value="Transferase(Phosphotransferase) domain 1"/>
    <property type="match status" value="1"/>
</dbReference>
<keyword evidence="4" id="KW-0808">Transferase</keyword>
<dbReference type="InterPro" id="IPR000687">
    <property type="entry name" value="RIO_kinase"/>
</dbReference>
<keyword evidence="6" id="KW-0547">Nucleotide-binding</keyword>
<evidence type="ECO:0000256" key="6">
    <source>
        <dbReference type="ARBA" id="ARBA00022741"/>
    </source>
</evidence>
<dbReference type="GO" id="GO:0004674">
    <property type="term" value="F:protein serine/threonine kinase activity"/>
    <property type="evidence" value="ECO:0007669"/>
    <property type="project" value="UniProtKB-KW"/>
</dbReference>
<keyword evidence="8" id="KW-0067">ATP-binding</keyword>
<reference evidence="14" key="1">
    <citation type="submission" date="2016-10" db="EMBL/GenBank/DDBJ databases">
        <authorList>
            <person name="Varghese N."/>
            <person name="Submissions S."/>
        </authorList>
    </citation>
    <scope>NUCLEOTIDE SEQUENCE [LARGE SCALE GENOMIC DNA]</scope>
    <source>
        <strain evidence="14">DSM 21743</strain>
    </source>
</reference>
<dbReference type="GO" id="GO:0046872">
    <property type="term" value="F:metal ion binding"/>
    <property type="evidence" value="ECO:0007669"/>
    <property type="project" value="UniProtKB-KW"/>
</dbReference>
<name>A0A1H2LU92_9ACTN</name>
<keyword evidence="3" id="KW-0723">Serine/threonine-protein kinase</keyword>
<evidence type="ECO:0000256" key="8">
    <source>
        <dbReference type="ARBA" id="ARBA00022840"/>
    </source>
</evidence>
<dbReference type="RefSeq" id="WP_197680611.1">
    <property type="nucleotide sequence ID" value="NZ_LT629799.1"/>
</dbReference>
<dbReference type="AlphaFoldDB" id="A0A1H2LU92"/>
<evidence type="ECO:0000256" key="4">
    <source>
        <dbReference type="ARBA" id="ARBA00022679"/>
    </source>
</evidence>
<evidence type="ECO:0000256" key="5">
    <source>
        <dbReference type="ARBA" id="ARBA00022723"/>
    </source>
</evidence>
<evidence type="ECO:0000256" key="7">
    <source>
        <dbReference type="ARBA" id="ARBA00022777"/>
    </source>
</evidence>
<comment type="catalytic activity">
    <reaction evidence="11">
        <text>L-seryl-[protein] + ATP = O-phospho-L-seryl-[protein] + ADP + H(+)</text>
        <dbReference type="Rhea" id="RHEA:17989"/>
        <dbReference type="Rhea" id="RHEA-COMP:9863"/>
        <dbReference type="Rhea" id="RHEA-COMP:11604"/>
        <dbReference type="ChEBI" id="CHEBI:15378"/>
        <dbReference type="ChEBI" id="CHEBI:29999"/>
        <dbReference type="ChEBI" id="CHEBI:30616"/>
        <dbReference type="ChEBI" id="CHEBI:83421"/>
        <dbReference type="ChEBI" id="CHEBI:456216"/>
        <dbReference type="EC" id="2.7.11.1"/>
    </reaction>
</comment>
<evidence type="ECO:0000256" key="10">
    <source>
        <dbReference type="ARBA" id="ARBA00047899"/>
    </source>
</evidence>
<evidence type="ECO:0000313" key="13">
    <source>
        <dbReference type="EMBL" id="SDU84557.1"/>
    </source>
</evidence>
<dbReference type="InterPro" id="IPR008266">
    <property type="entry name" value="Tyr_kinase_AS"/>
</dbReference>
<comment type="catalytic activity">
    <reaction evidence="10">
        <text>L-threonyl-[protein] + ATP = O-phospho-L-threonyl-[protein] + ADP + H(+)</text>
        <dbReference type="Rhea" id="RHEA:46608"/>
        <dbReference type="Rhea" id="RHEA-COMP:11060"/>
        <dbReference type="Rhea" id="RHEA-COMP:11605"/>
        <dbReference type="ChEBI" id="CHEBI:15378"/>
        <dbReference type="ChEBI" id="CHEBI:30013"/>
        <dbReference type="ChEBI" id="CHEBI:30616"/>
        <dbReference type="ChEBI" id="CHEBI:61977"/>
        <dbReference type="ChEBI" id="CHEBI:456216"/>
        <dbReference type="EC" id="2.7.11.1"/>
    </reaction>
</comment>
<dbReference type="EC" id="2.7.11.1" evidence="2"/>
<evidence type="ECO:0000259" key="12">
    <source>
        <dbReference type="SMART" id="SM00090"/>
    </source>
</evidence>
<dbReference type="InterPro" id="IPR051272">
    <property type="entry name" value="RIO-type_Ser/Thr_kinase"/>
</dbReference>
<evidence type="ECO:0000256" key="1">
    <source>
        <dbReference type="ARBA" id="ARBA00009196"/>
    </source>
</evidence>
<organism evidence="13 14">
    <name type="scientific">Microlunatus sagamiharensis</name>
    <dbReference type="NCBI Taxonomy" id="546874"/>
    <lineage>
        <taxon>Bacteria</taxon>
        <taxon>Bacillati</taxon>
        <taxon>Actinomycetota</taxon>
        <taxon>Actinomycetes</taxon>
        <taxon>Propionibacteriales</taxon>
        <taxon>Propionibacteriaceae</taxon>
        <taxon>Microlunatus</taxon>
    </lineage>
</organism>
<feature type="domain" description="RIO kinase" evidence="12">
    <location>
        <begin position="35"/>
        <end position="285"/>
    </location>
</feature>
<evidence type="ECO:0000256" key="11">
    <source>
        <dbReference type="ARBA" id="ARBA00048679"/>
    </source>
</evidence>
<dbReference type="InterPro" id="IPR011009">
    <property type="entry name" value="Kinase-like_dom_sf"/>
</dbReference>
<keyword evidence="5" id="KW-0479">Metal-binding</keyword>
<dbReference type="Pfam" id="PF01163">
    <property type="entry name" value="RIO1"/>
    <property type="match status" value="1"/>
</dbReference>
<evidence type="ECO:0000256" key="2">
    <source>
        <dbReference type="ARBA" id="ARBA00012513"/>
    </source>
</evidence>
<dbReference type="InterPro" id="IPR018934">
    <property type="entry name" value="RIO_dom"/>
</dbReference>